<accession>A0A9P7FGX0</accession>
<organism evidence="1 2">
    <name type="scientific">Suillus discolor</name>
    <dbReference type="NCBI Taxonomy" id="1912936"/>
    <lineage>
        <taxon>Eukaryota</taxon>
        <taxon>Fungi</taxon>
        <taxon>Dikarya</taxon>
        <taxon>Basidiomycota</taxon>
        <taxon>Agaricomycotina</taxon>
        <taxon>Agaricomycetes</taxon>
        <taxon>Agaricomycetidae</taxon>
        <taxon>Boletales</taxon>
        <taxon>Suillineae</taxon>
        <taxon>Suillaceae</taxon>
        <taxon>Suillus</taxon>
    </lineage>
</organism>
<protein>
    <submittedName>
        <fullName evidence="1">Uncharacterized protein</fullName>
    </submittedName>
</protein>
<dbReference type="Proteomes" id="UP000823399">
    <property type="component" value="Unassembled WGS sequence"/>
</dbReference>
<sequence length="170" mass="19119">MQATHNLPNTWRARKSHLNDPVEHFQLILDQCPVSHPDHATALTNLAYARLQGYIRTSNIDFTTFLCRDTLALRRRTVNLLVLSLLDLGCSSFVSGLQVKEWCACVPDKTSRGFKEGLWKLGSGNNPVSRKGMISASVAQLQSLTRIQITIMNTKHRQVPIEPHWIASIC</sequence>
<evidence type="ECO:0000313" key="2">
    <source>
        <dbReference type="Proteomes" id="UP000823399"/>
    </source>
</evidence>
<evidence type="ECO:0000313" key="1">
    <source>
        <dbReference type="EMBL" id="KAG2117042.1"/>
    </source>
</evidence>
<dbReference type="OrthoDB" id="2691276at2759"/>
<comment type="caution">
    <text evidence="1">The sequence shown here is derived from an EMBL/GenBank/DDBJ whole genome shotgun (WGS) entry which is preliminary data.</text>
</comment>
<dbReference type="GeneID" id="64697814"/>
<keyword evidence="2" id="KW-1185">Reference proteome</keyword>
<reference evidence="1" key="1">
    <citation type="journal article" date="2020" name="New Phytol.">
        <title>Comparative genomics reveals dynamic genome evolution in host specialist ectomycorrhizal fungi.</title>
        <authorList>
            <person name="Lofgren L.A."/>
            <person name="Nguyen N.H."/>
            <person name="Vilgalys R."/>
            <person name="Ruytinx J."/>
            <person name="Liao H.L."/>
            <person name="Branco S."/>
            <person name="Kuo A."/>
            <person name="LaButti K."/>
            <person name="Lipzen A."/>
            <person name="Andreopoulos W."/>
            <person name="Pangilinan J."/>
            <person name="Riley R."/>
            <person name="Hundley H."/>
            <person name="Na H."/>
            <person name="Barry K."/>
            <person name="Grigoriev I.V."/>
            <person name="Stajich J.E."/>
            <person name="Kennedy P.G."/>
        </authorList>
    </citation>
    <scope>NUCLEOTIDE SEQUENCE</scope>
    <source>
        <strain evidence="1">FC423</strain>
    </source>
</reference>
<proteinExistence type="predicted"/>
<dbReference type="EMBL" id="JABBWM010000005">
    <property type="protein sequence ID" value="KAG2117042.1"/>
    <property type="molecule type" value="Genomic_DNA"/>
</dbReference>
<name>A0A9P7FGX0_9AGAM</name>
<feature type="non-terminal residue" evidence="1">
    <location>
        <position position="170"/>
    </location>
</feature>
<dbReference type="RefSeq" id="XP_041297931.1">
    <property type="nucleotide sequence ID" value="XM_041435555.1"/>
</dbReference>
<gene>
    <name evidence="1" type="ORF">F5147DRAFT_670829</name>
</gene>
<dbReference type="AlphaFoldDB" id="A0A9P7FGX0"/>